<evidence type="ECO:0000313" key="2">
    <source>
        <dbReference type="Proteomes" id="UP000437748"/>
    </source>
</evidence>
<accession>A0A6N6VSN1</accession>
<sequence>MVLQTNKIIVYISVIFFVFPIQAQLSAFDKAESFFYNKEFDKASLFYKNVIQNEYSSKKEVAFSKCRLSLLNNNYNDILQYQKYLEESLSDNILPLSMASICSYALLQIYYLLNDYKNAVILSKKMGNPNLQPLYLARFYALSLESARNIQNKDFERSQLIYLLNLMKKNNIQSVELNKNNNKVLLLSDIESRLNILNFENNIDSNFQNNFIENVFLLKMKEGDFQLSLDILEKNIVKNSESILLESGFLIENSKLRSRLVHLNHDDPQEMRIGIILSNREDRQKYNQNVLRGISAFFSSTAVQGVHYKIEIEEANSDEGSLSTAALNLIFDKHIHTLIVTEGFKDIKDLNYLVDMFSIPTIFPEKNNEMILSSKKDLNYLKIISENGRFKNSFEELLNSDLKTLRIESKIFDAFILLRNMQYLANGSQNAQINKIMKDGNWKIDGVSIYEGFSSVR</sequence>
<name>A0A6N6VSN1_9BACT</name>
<proteinExistence type="predicted"/>
<reference evidence="1 2" key="1">
    <citation type="submission" date="2019-10" db="EMBL/GenBank/DDBJ databases">
        <title>New species of Slilvanegrellaceae.</title>
        <authorList>
            <person name="Pitt A."/>
            <person name="Hahn M.W."/>
        </authorList>
    </citation>
    <scope>NUCLEOTIDE SEQUENCE [LARGE SCALE GENOMIC DNA]</scope>
    <source>
        <strain evidence="1 2">SP-Ram-0.45-NSY-1</strain>
    </source>
</reference>
<organism evidence="1 2">
    <name type="scientific">Silvanigrella paludirubra</name>
    <dbReference type="NCBI Taxonomy" id="2499159"/>
    <lineage>
        <taxon>Bacteria</taxon>
        <taxon>Pseudomonadati</taxon>
        <taxon>Bdellovibrionota</taxon>
        <taxon>Oligoflexia</taxon>
        <taxon>Silvanigrellales</taxon>
        <taxon>Silvanigrellaceae</taxon>
        <taxon>Silvanigrella</taxon>
    </lineage>
</organism>
<protein>
    <submittedName>
        <fullName evidence="1">Uncharacterized protein</fullName>
    </submittedName>
</protein>
<keyword evidence="2" id="KW-1185">Reference proteome</keyword>
<dbReference type="EMBL" id="WFLM01000003">
    <property type="protein sequence ID" value="KAB8038661.1"/>
    <property type="molecule type" value="Genomic_DNA"/>
</dbReference>
<dbReference type="Proteomes" id="UP000437748">
    <property type="component" value="Unassembled WGS sequence"/>
</dbReference>
<dbReference type="AlphaFoldDB" id="A0A6N6VSN1"/>
<comment type="caution">
    <text evidence="1">The sequence shown here is derived from an EMBL/GenBank/DDBJ whole genome shotgun (WGS) entry which is preliminary data.</text>
</comment>
<evidence type="ECO:0000313" key="1">
    <source>
        <dbReference type="EMBL" id="KAB8038661.1"/>
    </source>
</evidence>
<gene>
    <name evidence="1" type="ORF">GCL60_07300</name>
</gene>